<keyword evidence="3 10" id="KW-0812">Transmembrane</keyword>
<dbReference type="GO" id="GO:0140114">
    <property type="term" value="P:cellular detoxification of fluoride"/>
    <property type="evidence" value="ECO:0007669"/>
    <property type="project" value="UniProtKB-UniRule"/>
</dbReference>
<dbReference type="OrthoDB" id="5148600at2"/>
<feature type="transmembrane region" description="Helical" evidence="10">
    <location>
        <begin position="63"/>
        <end position="83"/>
    </location>
</feature>
<evidence type="ECO:0000256" key="2">
    <source>
        <dbReference type="ARBA" id="ARBA00022475"/>
    </source>
</evidence>
<keyword evidence="12" id="KW-1185">Reference proteome</keyword>
<keyword evidence="5 10" id="KW-0472">Membrane</keyword>
<sequence length="123" mass="12495">MISLSIILAVTPIGAVAVGAFLGGLARWGLSRFPGGLAGTLLANLFGSIAIGLSLGVGPQWQMFLGIGFAGALSTWSTLARELGQLVKDRNWRRAGMYTAATAALGLAGAYIGYLGAGVDLQA</sequence>
<keyword evidence="10" id="KW-0479">Metal-binding</keyword>
<dbReference type="GO" id="GO:0062054">
    <property type="term" value="F:fluoride channel activity"/>
    <property type="evidence" value="ECO:0007669"/>
    <property type="project" value="UniProtKB-UniRule"/>
</dbReference>
<organism evidence="11 12">
    <name type="scientific">Corynebacterium lipophiloflavum (strain ATCC 700352 / DSM 44291 / CCUG 37336 / JCM 10383 / DMMZ 1944)</name>
    <dbReference type="NCBI Taxonomy" id="525263"/>
    <lineage>
        <taxon>Bacteria</taxon>
        <taxon>Bacillati</taxon>
        <taxon>Actinomycetota</taxon>
        <taxon>Actinomycetes</taxon>
        <taxon>Mycobacteriales</taxon>
        <taxon>Corynebacteriaceae</taxon>
        <taxon>Corynebacterium</taxon>
    </lineage>
</organism>
<dbReference type="GO" id="GO:0005886">
    <property type="term" value="C:plasma membrane"/>
    <property type="evidence" value="ECO:0007669"/>
    <property type="project" value="UniProtKB-SubCell"/>
</dbReference>
<dbReference type="PANTHER" id="PTHR28259">
    <property type="entry name" value="FLUORIDE EXPORT PROTEIN 1-RELATED"/>
    <property type="match status" value="1"/>
</dbReference>
<name>C0XR72_CORLD</name>
<evidence type="ECO:0000256" key="6">
    <source>
        <dbReference type="ARBA" id="ARBA00023303"/>
    </source>
</evidence>
<gene>
    <name evidence="10" type="primary">fluC</name>
    <name evidence="10" type="synonym">crcB</name>
    <name evidence="11" type="ORF">HMPREF0298_0942</name>
</gene>
<comment type="function">
    <text evidence="9 10">Fluoride-specific ion channel. Important for reducing fluoride concentration in the cell, thus reducing its toxicity.</text>
</comment>
<comment type="activity regulation">
    <text evidence="10">Na(+) is not transported, but it plays an essential structural role and its presence is essential for fluoride channel function.</text>
</comment>
<keyword evidence="2 10" id="KW-1003">Cell membrane</keyword>
<evidence type="ECO:0000313" key="11">
    <source>
        <dbReference type="EMBL" id="EEI17256.1"/>
    </source>
</evidence>
<evidence type="ECO:0000256" key="9">
    <source>
        <dbReference type="ARBA" id="ARBA00049940"/>
    </source>
</evidence>
<feature type="binding site" evidence="10">
    <location>
        <position position="74"/>
    </location>
    <ligand>
        <name>Na(+)</name>
        <dbReference type="ChEBI" id="CHEBI:29101"/>
        <note>structural</note>
    </ligand>
</feature>
<evidence type="ECO:0000256" key="1">
    <source>
        <dbReference type="ARBA" id="ARBA00004651"/>
    </source>
</evidence>
<evidence type="ECO:0000256" key="8">
    <source>
        <dbReference type="ARBA" id="ARBA00035585"/>
    </source>
</evidence>
<reference evidence="11" key="1">
    <citation type="submission" date="2009-01" db="EMBL/GenBank/DDBJ databases">
        <authorList>
            <person name="Qin X."/>
            <person name="Bachman B."/>
            <person name="Battles P."/>
            <person name="Bell A."/>
            <person name="Bess C."/>
            <person name="Bickham C."/>
            <person name="Chaboub L."/>
            <person name="Chen D."/>
            <person name="Coyle M."/>
            <person name="Deiros D.R."/>
            <person name="Dinh H."/>
            <person name="Forbes L."/>
            <person name="Fowler G."/>
            <person name="Francisco L."/>
            <person name="Fu Q."/>
            <person name="Gubbala S."/>
            <person name="Hale W."/>
            <person name="Han Y."/>
            <person name="Hemphill L."/>
            <person name="Highlander S.K."/>
            <person name="Hirani K."/>
            <person name="Hogues M."/>
            <person name="Jackson L."/>
            <person name="Jakkamsetti A."/>
            <person name="Javaid M."/>
            <person name="Jiang H."/>
            <person name="Korchina V."/>
            <person name="Kovar C."/>
            <person name="Lara F."/>
            <person name="Lee S."/>
            <person name="Mata R."/>
            <person name="Mathew T."/>
            <person name="Moen C."/>
            <person name="Morales K."/>
            <person name="Munidasa M."/>
            <person name="Nazareth L."/>
            <person name="Ngo R."/>
            <person name="Nguyen L."/>
            <person name="Okwuonu G."/>
            <person name="Ongeri F."/>
            <person name="Patil S."/>
            <person name="Petrosino J."/>
            <person name="Pham C."/>
            <person name="Pham P."/>
            <person name="Pu L.-L."/>
            <person name="Puazo M."/>
            <person name="Raj R."/>
            <person name="Reid J."/>
            <person name="Rouhana J."/>
            <person name="Saada N."/>
            <person name="Shang Y."/>
            <person name="Simmons D."/>
            <person name="Thornton R."/>
            <person name="Warren J."/>
            <person name="Weissenberger G."/>
            <person name="Zhang J."/>
            <person name="Zhang L."/>
            <person name="Zhou C."/>
            <person name="Zhu D."/>
            <person name="Muzny D."/>
            <person name="Worley K."/>
            <person name="Gibbs R."/>
        </authorList>
    </citation>
    <scope>NUCLEOTIDE SEQUENCE [LARGE SCALE GENOMIC DNA]</scope>
    <source>
        <strain evidence="11">DSM 44291</strain>
    </source>
</reference>
<keyword evidence="6 10" id="KW-0407">Ion channel</keyword>
<evidence type="ECO:0000256" key="3">
    <source>
        <dbReference type="ARBA" id="ARBA00022692"/>
    </source>
</evidence>
<feature type="transmembrane region" description="Helical" evidence="10">
    <location>
        <begin position="95"/>
        <end position="117"/>
    </location>
</feature>
<comment type="caution">
    <text evidence="11">The sequence shown here is derived from an EMBL/GenBank/DDBJ whole genome shotgun (WGS) entry which is preliminary data.</text>
</comment>
<dbReference type="HOGENOM" id="CLU_114342_2_2_11"/>
<dbReference type="InterPro" id="IPR003691">
    <property type="entry name" value="FluC"/>
</dbReference>
<dbReference type="Pfam" id="PF02537">
    <property type="entry name" value="CRCB"/>
    <property type="match status" value="1"/>
</dbReference>
<feature type="transmembrane region" description="Helical" evidence="10">
    <location>
        <begin position="37"/>
        <end position="57"/>
    </location>
</feature>
<evidence type="ECO:0000256" key="4">
    <source>
        <dbReference type="ARBA" id="ARBA00022989"/>
    </source>
</evidence>
<proteinExistence type="inferred from homology"/>
<dbReference type="GO" id="GO:0046872">
    <property type="term" value="F:metal ion binding"/>
    <property type="evidence" value="ECO:0007669"/>
    <property type="project" value="UniProtKB-KW"/>
</dbReference>
<dbReference type="RefSeq" id="WP_006839666.1">
    <property type="nucleotide sequence ID" value="NZ_GG667192.1"/>
</dbReference>
<keyword evidence="4 10" id="KW-1133">Transmembrane helix</keyword>
<dbReference type="eggNOG" id="COG0239">
    <property type="taxonomic scope" value="Bacteria"/>
</dbReference>
<dbReference type="Proteomes" id="UP000006196">
    <property type="component" value="Unassembled WGS sequence"/>
</dbReference>
<keyword evidence="10" id="KW-0915">Sodium</keyword>
<dbReference type="PANTHER" id="PTHR28259:SF1">
    <property type="entry name" value="FLUORIDE EXPORT PROTEIN 1-RELATED"/>
    <property type="match status" value="1"/>
</dbReference>
<protein>
    <recommendedName>
        <fullName evidence="10">Fluoride-specific ion channel FluC</fullName>
    </recommendedName>
</protein>
<dbReference type="HAMAP" id="MF_00454">
    <property type="entry name" value="FluC"/>
    <property type="match status" value="1"/>
</dbReference>
<keyword evidence="10" id="KW-0406">Ion transport</keyword>
<dbReference type="STRING" id="525263.HMPREF0298_0942"/>
<feature type="binding site" evidence="10">
    <location>
        <position position="71"/>
    </location>
    <ligand>
        <name>Na(+)</name>
        <dbReference type="ChEBI" id="CHEBI:29101"/>
        <note>structural</note>
    </ligand>
</feature>
<dbReference type="EMBL" id="ACHJ01000095">
    <property type="protein sequence ID" value="EEI17256.1"/>
    <property type="molecule type" value="Genomic_DNA"/>
</dbReference>
<evidence type="ECO:0000256" key="10">
    <source>
        <dbReference type="HAMAP-Rule" id="MF_00454"/>
    </source>
</evidence>
<keyword evidence="10" id="KW-0813">Transport</keyword>
<comment type="subcellular location">
    <subcellularLocation>
        <location evidence="1 10">Cell membrane</location>
        <topology evidence="1 10">Multi-pass membrane protein</topology>
    </subcellularLocation>
</comment>
<feature type="transmembrane region" description="Helical" evidence="10">
    <location>
        <begin position="6"/>
        <end position="25"/>
    </location>
</feature>
<accession>C0XR72</accession>
<evidence type="ECO:0000313" key="12">
    <source>
        <dbReference type="Proteomes" id="UP000006196"/>
    </source>
</evidence>
<comment type="catalytic activity">
    <reaction evidence="8">
        <text>fluoride(in) = fluoride(out)</text>
        <dbReference type="Rhea" id="RHEA:76159"/>
        <dbReference type="ChEBI" id="CHEBI:17051"/>
    </reaction>
    <physiologicalReaction direction="left-to-right" evidence="8">
        <dbReference type="Rhea" id="RHEA:76160"/>
    </physiologicalReaction>
</comment>
<evidence type="ECO:0000256" key="7">
    <source>
        <dbReference type="ARBA" id="ARBA00035120"/>
    </source>
</evidence>
<comment type="similarity">
    <text evidence="7 10">Belongs to the fluoride channel Fluc/FEX (TC 1.A.43) family.</text>
</comment>
<evidence type="ECO:0000256" key="5">
    <source>
        <dbReference type="ARBA" id="ARBA00023136"/>
    </source>
</evidence>
<dbReference type="AlphaFoldDB" id="C0XR72"/>